<name>A0ABQ9I2C8_9NEOP</name>
<comment type="caution">
    <text evidence="2">The sequence shown here is derived from an EMBL/GenBank/DDBJ whole genome shotgun (WGS) entry which is preliminary data.</text>
</comment>
<gene>
    <name evidence="2" type="ORF">PR048_009933</name>
</gene>
<evidence type="ECO:0000256" key="1">
    <source>
        <dbReference type="SAM" id="MobiDB-lite"/>
    </source>
</evidence>
<sequence length="186" mass="20611">MALRYLHTQFRENSGAWRQPPLMGLMATEAVHNDDTRITASSTDSSGSAGSGSSANITAIFQLLVTVMDVVFVAAIIDSCSSPLRACDKTAAWVKDSVSEQERCRQRLLLLRKREGLLDITIRTVALMRHNKRLQLQLSALQEETRAFVRSVLDNPENQRSPDNSEEDVMMQDPAVSESSDSTAEK</sequence>
<dbReference type="Pfam" id="PF15800">
    <property type="entry name" value="CiPC"/>
    <property type="match status" value="1"/>
</dbReference>
<organism evidence="2 3">
    <name type="scientific">Dryococelus australis</name>
    <dbReference type="NCBI Taxonomy" id="614101"/>
    <lineage>
        <taxon>Eukaryota</taxon>
        <taxon>Metazoa</taxon>
        <taxon>Ecdysozoa</taxon>
        <taxon>Arthropoda</taxon>
        <taxon>Hexapoda</taxon>
        <taxon>Insecta</taxon>
        <taxon>Pterygota</taxon>
        <taxon>Neoptera</taxon>
        <taxon>Polyneoptera</taxon>
        <taxon>Phasmatodea</taxon>
        <taxon>Verophasmatodea</taxon>
        <taxon>Anareolatae</taxon>
        <taxon>Phasmatidae</taxon>
        <taxon>Eurycanthinae</taxon>
        <taxon>Dryococelus</taxon>
    </lineage>
</organism>
<feature type="compositionally biased region" description="Polar residues" evidence="1">
    <location>
        <begin position="177"/>
        <end position="186"/>
    </location>
</feature>
<dbReference type="EMBL" id="JARBHB010000003">
    <property type="protein sequence ID" value="KAJ8890425.1"/>
    <property type="molecule type" value="Genomic_DNA"/>
</dbReference>
<feature type="region of interest" description="Disordered" evidence="1">
    <location>
        <begin position="151"/>
        <end position="186"/>
    </location>
</feature>
<dbReference type="Proteomes" id="UP001159363">
    <property type="component" value="Chromosome 3"/>
</dbReference>
<keyword evidence="3" id="KW-1185">Reference proteome</keyword>
<evidence type="ECO:0000313" key="3">
    <source>
        <dbReference type="Proteomes" id="UP001159363"/>
    </source>
</evidence>
<protein>
    <submittedName>
        <fullName evidence="2">Uncharacterized protein</fullName>
    </submittedName>
</protein>
<accession>A0ABQ9I2C8</accession>
<evidence type="ECO:0000313" key="2">
    <source>
        <dbReference type="EMBL" id="KAJ8890425.1"/>
    </source>
</evidence>
<reference evidence="2 3" key="1">
    <citation type="submission" date="2023-02" db="EMBL/GenBank/DDBJ databases">
        <title>LHISI_Scaffold_Assembly.</title>
        <authorList>
            <person name="Stuart O.P."/>
            <person name="Cleave R."/>
            <person name="Magrath M.J.L."/>
            <person name="Mikheyev A.S."/>
        </authorList>
    </citation>
    <scope>NUCLEOTIDE SEQUENCE [LARGE SCALE GENOMIC DNA]</scope>
    <source>
        <strain evidence="2">Daus_M_001</strain>
        <tissue evidence="2">Leg muscle</tissue>
    </source>
</reference>
<dbReference type="InterPro" id="IPR031602">
    <property type="entry name" value="CIPC"/>
</dbReference>
<proteinExistence type="predicted"/>